<comment type="caution">
    <text evidence="1">The sequence shown here is derived from an EMBL/GenBank/DDBJ whole genome shotgun (WGS) entry which is preliminary data.</text>
</comment>
<dbReference type="EMBL" id="JAXLQG010000001">
    <property type="protein sequence ID" value="KAK5545494.1"/>
    <property type="molecule type" value="Genomic_DNA"/>
</dbReference>
<sequence>MALNSSIAGIVAASRGMCSTILAIDKVAIYRTVTQTVEDLTAEYQELGTRIKIAPDSDKAFMTTSEFYDQNIVDFEGLVNRLEEEGMPEQNEGDQEFNQEFNQGFNQGETIHS</sequence>
<keyword evidence="2" id="KW-1185">Reference proteome</keyword>
<protein>
    <submittedName>
        <fullName evidence="1">Uncharacterized protein</fullName>
    </submittedName>
</protein>
<reference evidence="1 2" key="1">
    <citation type="submission" date="2023-06" db="EMBL/GenBank/DDBJ databases">
        <title>Black Yeasts Isolated from many extreme environments.</title>
        <authorList>
            <person name="Coleine C."/>
            <person name="Stajich J.E."/>
            <person name="Selbmann L."/>
        </authorList>
    </citation>
    <scope>NUCLEOTIDE SEQUENCE [LARGE SCALE GENOMIC DNA]</scope>
    <source>
        <strain evidence="1 2">CCFEE 5887</strain>
    </source>
</reference>
<gene>
    <name evidence="1" type="ORF">LTR25_000501</name>
</gene>
<accession>A0AAV9QKN4</accession>
<evidence type="ECO:0000313" key="1">
    <source>
        <dbReference type="EMBL" id="KAK5545494.1"/>
    </source>
</evidence>
<dbReference type="AlphaFoldDB" id="A0AAV9QKN4"/>
<organism evidence="1 2">
    <name type="scientific">Vermiconidia calcicola</name>
    <dbReference type="NCBI Taxonomy" id="1690605"/>
    <lineage>
        <taxon>Eukaryota</taxon>
        <taxon>Fungi</taxon>
        <taxon>Dikarya</taxon>
        <taxon>Ascomycota</taxon>
        <taxon>Pezizomycotina</taxon>
        <taxon>Dothideomycetes</taxon>
        <taxon>Dothideomycetidae</taxon>
        <taxon>Mycosphaerellales</taxon>
        <taxon>Extremaceae</taxon>
        <taxon>Vermiconidia</taxon>
    </lineage>
</organism>
<evidence type="ECO:0000313" key="2">
    <source>
        <dbReference type="Proteomes" id="UP001345827"/>
    </source>
</evidence>
<dbReference type="Proteomes" id="UP001345827">
    <property type="component" value="Unassembled WGS sequence"/>
</dbReference>
<proteinExistence type="predicted"/>
<name>A0AAV9QKN4_9PEZI</name>